<gene>
    <name evidence="1" type="ORF">METZ01_LOCUS461925</name>
</gene>
<feature type="non-terminal residue" evidence="1">
    <location>
        <position position="60"/>
    </location>
</feature>
<reference evidence="1" key="1">
    <citation type="submission" date="2018-05" db="EMBL/GenBank/DDBJ databases">
        <authorList>
            <person name="Lanie J.A."/>
            <person name="Ng W.-L."/>
            <person name="Kazmierczak K.M."/>
            <person name="Andrzejewski T.M."/>
            <person name="Davidsen T.M."/>
            <person name="Wayne K.J."/>
            <person name="Tettelin H."/>
            <person name="Glass J.I."/>
            <person name="Rusch D."/>
            <person name="Podicherti R."/>
            <person name="Tsui H.-C.T."/>
            <person name="Winkler M.E."/>
        </authorList>
    </citation>
    <scope>NUCLEOTIDE SEQUENCE</scope>
</reference>
<evidence type="ECO:0000313" key="1">
    <source>
        <dbReference type="EMBL" id="SVE09071.1"/>
    </source>
</evidence>
<accession>A0A383ANC0</accession>
<protein>
    <submittedName>
        <fullName evidence="1">Uncharacterized protein</fullName>
    </submittedName>
</protein>
<dbReference type="EMBL" id="UINC01193451">
    <property type="protein sequence ID" value="SVE09071.1"/>
    <property type="molecule type" value="Genomic_DNA"/>
</dbReference>
<name>A0A383ANC0_9ZZZZ</name>
<organism evidence="1">
    <name type="scientific">marine metagenome</name>
    <dbReference type="NCBI Taxonomy" id="408172"/>
    <lineage>
        <taxon>unclassified sequences</taxon>
        <taxon>metagenomes</taxon>
        <taxon>ecological metagenomes</taxon>
    </lineage>
</organism>
<proteinExistence type="predicted"/>
<sequence length="60" mass="6853">MASLDTYADKYPSIRMERHNGILQMTFHTDGGPLQWGGSPHEEFSRVFVDVGSDRENRIV</sequence>
<dbReference type="AlphaFoldDB" id="A0A383ANC0"/>